<dbReference type="Proteomes" id="UP000034022">
    <property type="component" value="Unassembled WGS sequence"/>
</dbReference>
<accession>A0A0G0M7E9</accession>
<dbReference type="Pfam" id="PF04892">
    <property type="entry name" value="VanZ"/>
    <property type="match status" value="1"/>
</dbReference>
<gene>
    <name evidence="3" type="ORF">US91_C0012G0003</name>
</gene>
<dbReference type="EMBL" id="LBUU01000012">
    <property type="protein sequence ID" value="KKQ69589.1"/>
    <property type="molecule type" value="Genomic_DNA"/>
</dbReference>
<dbReference type="PANTHER" id="PTHR28008:SF1">
    <property type="entry name" value="DOMAIN PROTEIN, PUTATIVE (AFU_ORTHOLOGUE AFUA_3G10980)-RELATED"/>
    <property type="match status" value="1"/>
</dbReference>
<evidence type="ECO:0000313" key="4">
    <source>
        <dbReference type="Proteomes" id="UP000034022"/>
    </source>
</evidence>
<feature type="transmembrane region" description="Helical" evidence="1">
    <location>
        <begin position="68"/>
        <end position="88"/>
    </location>
</feature>
<feature type="transmembrane region" description="Helical" evidence="1">
    <location>
        <begin position="100"/>
        <end position="118"/>
    </location>
</feature>
<evidence type="ECO:0000259" key="2">
    <source>
        <dbReference type="Pfam" id="PF04892"/>
    </source>
</evidence>
<keyword evidence="1" id="KW-0812">Transmembrane</keyword>
<protein>
    <recommendedName>
        <fullName evidence="2">VanZ-like domain-containing protein</fullName>
    </recommendedName>
</protein>
<proteinExistence type="predicted"/>
<dbReference type="PANTHER" id="PTHR28008">
    <property type="entry name" value="DOMAIN PROTEIN, PUTATIVE (AFU_ORTHOLOGUE AFUA_3G10980)-RELATED"/>
    <property type="match status" value="1"/>
</dbReference>
<dbReference type="NCBIfam" id="NF037970">
    <property type="entry name" value="vanZ_1"/>
    <property type="match status" value="1"/>
</dbReference>
<dbReference type="InterPro" id="IPR006976">
    <property type="entry name" value="VanZ-like"/>
</dbReference>
<keyword evidence="1" id="KW-0472">Membrane</keyword>
<organism evidence="3 4">
    <name type="scientific">Candidatus Falkowbacteria bacterium GW2011_GWE1_38_31</name>
    <dbReference type="NCBI Taxonomy" id="1618638"/>
    <lineage>
        <taxon>Bacteria</taxon>
        <taxon>Candidatus Falkowiibacteriota</taxon>
    </lineage>
</organism>
<dbReference type="AlphaFoldDB" id="A0A0G0M7E9"/>
<sequence>MNTRTKFSLLYFWSAIILVLIAWPTGECYECDVFTWYDKVAHVLLFGVFSYLLAQVLIAKANANLSHVIFYAFFSGIFYSAMCEFIQVYVPGRTVSEYDFLAGTLGITFALFIFYENFKNKKT</sequence>
<keyword evidence="1" id="KW-1133">Transmembrane helix</keyword>
<reference evidence="3 4" key="1">
    <citation type="journal article" date="2015" name="Nature">
        <title>rRNA introns, odd ribosomes, and small enigmatic genomes across a large radiation of phyla.</title>
        <authorList>
            <person name="Brown C.T."/>
            <person name="Hug L.A."/>
            <person name="Thomas B.C."/>
            <person name="Sharon I."/>
            <person name="Castelle C.J."/>
            <person name="Singh A."/>
            <person name="Wilkins M.J."/>
            <person name="Williams K.H."/>
            <person name="Banfield J.F."/>
        </authorList>
    </citation>
    <scope>NUCLEOTIDE SEQUENCE [LARGE SCALE GENOMIC DNA]</scope>
</reference>
<feature type="domain" description="VanZ-like" evidence="2">
    <location>
        <begin position="33"/>
        <end position="115"/>
    </location>
</feature>
<comment type="caution">
    <text evidence="3">The sequence shown here is derived from an EMBL/GenBank/DDBJ whole genome shotgun (WGS) entry which is preliminary data.</text>
</comment>
<evidence type="ECO:0000313" key="3">
    <source>
        <dbReference type="EMBL" id="KKQ69589.1"/>
    </source>
</evidence>
<evidence type="ECO:0000256" key="1">
    <source>
        <dbReference type="SAM" id="Phobius"/>
    </source>
</evidence>
<name>A0A0G0M7E9_9BACT</name>
<feature type="transmembrane region" description="Helical" evidence="1">
    <location>
        <begin position="40"/>
        <end position="59"/>
    </location>
</feature>